<evidence type="ECO:0000256" key="1">
    <source>
        <dbReference type="ARBA" id="ARBA00001478"/>
    </source>
</evidence>
<evidence type="ECO:0000256" key="3">
    <source>
        <dbReference type="ARBA" id="ARBA00022676"/>
    </source>
</evidence>
<organism evidence="6 7">
    <name type="scientific">bacterium (Candidatus Gribaldobacteria) CG07_land_8_20_14_0_80_33_18</name>
    <dbReference type="NCBI Taxonomy" id="2014272"/>
    <lineage>
        <taxon>Bacteria</taxon>
        <taxon>Candidatus Gribaldobacteria</taxon>
    </lineage>
</organism>
<dbReference type="Pfam" id="PF08323">
    <property type="entry name" value="Glyco_transf_5"/>
    <property type="match status" value="1"/>
</dbReference>
<evidence type="ECO:0000256" key="2">
    <source>
        <dbReference type="ARBA" id="ARBA00012588"/>
    </source>
</evidence>
<keyword evidence="3" id="KW-0328">Glycosyltransferase</keyword>
<dbReference type="EMBL" id="PEWP01000002">
    <property type="protein sequence ID" value="PIU47324.1"/>
    <property type="molecule type" value="Genomic_DNA"/>
</dbReference>
<evidence type="ECO:0000259" key="5">
    <source>
        <dbReference type="Pfam" id="PF08323"/>
    </source>
</evidence>
<reference evidence="7" key="1">
    <citation type="submission" date="2017-09" db="EMBL/GenBank/DDBJ databases">
        <title>Depth-based differentiation of microbial function through sediment-hosted aquifers and enrichment of novel symbionts in the deep terrestrial subsurface.</title>
        <authorList>
            <person name="Probst A.J."/>
            <person name="Ladd B."/>
            <person name="Jarett J.K."/>
            <person name="Geller-Mcgrath D.E."/>
            <person name="Sieber C.M.K."/>
            <person name="Emerson J.B."/>
            <person name="Anantharaman K."/>
            <person name="Thomas B.C."/>
            <person name="Malmstrom R."/>
            <person name="Stieglmeier M."/>
            <person name="Klingl A."/>
            <person name="Woyke T."/>
            <person name="Ryan C.M."/>
            <person name="Banfield J.F."/>
        </authorList>
    </citation>
    <scope>NUCLEOTIDE SEQUENCE [LARGE SCALE GENOMIC DNA]</scope>
</reference>
<sequence>MRILFIASELNPLAKVGGLGDVAGSLPLALKKLGADIRIVLPKYGVIDEKKYPCELVAKDIKIKIGQEEEKINLYKTELGEEKVIVYLIDNKKYLGEDGVYFEKTAFCGSFAEIKRFLFFTYAVFSLIEKLDWQPEIIHCNDWHTSFLPVILRMKSKIRDK</sequence>
<comment type="caution">
    <text evidence="6">The sequence shown here is derived from an EMBL/GenBank/DDBJ whole genome shotgun (WGS) entry which is preliminary data.</text>
</comment>
<dbReference type="SUPFAM" id="SSF53756">
    <property type="entry name" value="UDP-Glycosyltransferase/glycogen phosphorylase"/>
    <property type="match status" value="1"/>
</dbReference>
<evidence type="ECO:0000256" key="4">
    <source>
        <dbReference type="ARBA" id="ARBA00022679"/>
    </source>
</evidence>
<comment type="catalytic activity">
    <reaction evidence="1">
        <text>[(1-&gt;4)-alpha-D-glucosyl](n) + ADP-alpha-D-glucose = [(1-&gt;4)-alpha-D-glucosyl](n+1) + ADP + H(+)</text>
        <dbReference type="Rhea" id="RHEA:18189"/>
        <dbReference type="Rhea" id="RHEA-COMP:9584"/>
        <dbReference type="Rhea" id="RHEA-COMP:9587"/>
        <dbReference type="ChEBI" id="CHEBI:15378"/>
        <dbReference type="ChEBI" id="CHEBI:15444"/>
        <dbReference type="ChEBI" id="CHEBI:57498"/>
        <dbReference type="ChEBI" id="CHEBI:456216"/>
        <dbReference type="EC" id="2.4.1.21"/>
    </reaction>
</comment>
<protein>
    <recommendedName>
        <fullName evidence="2">starch synthase</fullName>
        <ecNumber evidence="2">2.4.1.21</ecNumber>
    </recommendedName>
</protein>
<evidence type="ECO:0000313" key="7">
    <source>
        <dbReference type="Proteomes" id="UP000228777"/>
    </source>
</evidence>
<gene>
    <name evidence="6" type="ORF">COS93_00020</name>
</gene>
<dbReference type="AlphaFoldDB" id="A0A2M6Z4I6"/>
<accession>A0A2M6Z4I6</accession>
<name>A0A2M6Z4I6_9BACT</name>
<dbReference type="InterPro" id="IPR013534">
    <property type="entry name" value="Starch_synth_cat_dom"/>
</dbReference>
<dbReference type="Proteomes" id="UP000228777">
    <property type="component" value="Unassembled WGS sequence"/>
</dbReference>
<dbReference type="PANTHER" id="PTHR46083:SF1">
    <property type="entry name" value="GLYCOGEN SYNTHASE 2-RELATED"/>
    <property type="match status" value="1"/>
</dbReference>
<dbReference type="GO" id="GO:0009011">
    <property type="term" value="F:alpha-1,4-glucan glucosyltransferase (ADP-glucose donor) activity"/>
    <property type="evidence" value="ECO:0007669"/>
    <property type="project" value="UniProtKB-EC"/>
</dbReference>
<dbReference type="PANTHER" id="PTHR46083">
    <property type="match status" value="1"/>
</dbReference>
<dbReference type="Gene3D" id="3.40.50.2000">
    <property type="entry name" value="Glycogen Phosphorylase B"/>
    <property type="match status" value="1"/>
</dbReference>
<feature type="domain" description="Starch synthase catalytic" evidence="5">
    <location>
        <begin position="2"/>
        <end position="155"/>
    </location>
</feature>
<evidence type="ECO:0000313" key="6">
    <source>
        <dbReference type="EMBL" id="PIU47324.1"/>
    </source>
</evidence>
<proteinExistence type="predicted"/>
<keyword evidence="4" id="KW-0808">Transferase</keyword>
<dbReference type="EC" id="2.4.1.21" evidence="2"/>